<keyword evidence="1" id="KW-0472">Membrane</keyword>
<gene>
    <name evidence="2" type="ORF">SAMN05216552_100810</name>
</gene>
<feature type="transmembrane region" description="Helical" evidence="1">
    <location>
        <begin position="20"/>
        <end position="39"/>
    </location>
</feature>
<feature type="transmembrane region" description="Helical" evidence="1">
    <location>
        <begin position="103"/>
        <end position="124"/>
    </location>
</feature>
<evidence type="ECO:0000313" key="2">
    <source>
        <dbReference type="EMBL" id="SFU71813.1"/>
    </source>
</evidence>
<keyword evidence="1" id="KW-1133">Transmembrane helix</keyword>
<name>A0A1I7IFT2_9BURK</name>
<accession>A0A1I7IFT2</accession>
<dbReference type="AlphaFoldDB" id="A0A1I7IFT2"/>
<dbReference type="EMBL" id="FPBO01000008">
    <property type="protein sequence ID" value="SFU71813.1"/>
    <property type="molecule type" value="Genomic_DNA"/>
</dbReference>
<keyword evidence="3" id="KW-1185">Reference proteome</keyword>
<dbReference type="Proteomes" id="UP000199391">
    <property type="component" value="Unassembled WGS sequence"/>
</dbReference>
<dbReference type="OrthoDB" id="8687030at2"/>
<feature type="transmembrane region" description="Helical" evidence="1">
    <location>
        <begin position="130"/>
        <end position="148"/>
    </location>
</feature>
<protein>
    <recommendedName>
        <fullName evidence="4">Cell division protein</fullName>
    </recommendedName>
</protein>
<reference evidence="3" key="1">
    <citation type="submission" date="2016-10" db="EMBL/GenBank/DDBJ databases">
        <authorList>
            <person name="Varghese N."/>
            <person name="Submissions S."/>
        </authorList>
    </citation>
    <scope>NUCLEOTIDE SEQUENCE [LARGE SCALE GENOMIC DNA]</scope>
    <source>
        <strain evidence="3">CGMCC 1.11014</strain>
    </source>
</reference>
<evidence type="ECO:0000256" key="1">
    <source>
        <dbReference type="SAM" id="Phobius"/>
    </source>
</evidence>
<dbReference type="STRING" id="1035707.SAMN05216552_100810"/>
<keyword evidence="1" id="KW-0812">Transmembrane</keyword>
<feature type="transmembrane region" description="Helical" evidence="1">
    <location>
        <begin position="70"/>
        <end position="91"/>
    </location>
</feature>
<sequence length="161" mass="17669">MPASHPDVVAEPLRAWLVRWLYAAAVAHLLVGALLPWLADAAFLDGYHRGIVLAFWPAEPAPPAALAQQAWWMALFGPTVQTVGVWMVALVRIADQQRSASAWAWLAAGILVWAPQDVMVSLRAGVWTNVWLDCFAVVAMILPLAWLWRHDRVAGQNGSTS</sequence>
<evidence type="ECO:0008006" key="4">
    <source>
        <dbReference type="Google" id="ProtNLM"/>
    </source>
</evidence>
<proteinExistence type="predicted"/>
<organism evidence="2 3">
    <name type="scientific">Pseudoduganella namucuonensis</name>
    <dbReference type="NCBI Taxonomy" id="1035707"/>
    <lineage>
        <taxon>Bacteria</taxon>
        <taxon>Pseudomonadati</taxon>
        <taxon>Pseudomonadota</taxon>
        <taxon>Betaproteobacteria</taxon>
        <taxon>Burkholderiales</taxon>
        <taxon>Oxalobacteraceae</taxon>
        <taxon>Telluria group</taxon>
        <taxon>Pseudoduganella</taxon>
    </lineage>
</organism>
<evidence type="ECO:0000313" key="3">
    <source>
        <dbReference type="Proteomes" id="UP000199391"/>
    </source>
</evidence>